<keyword evidence="2" id="KW-1185">Reference proteome</keyword>
<dbReference type="Proteomes" id="UP000006701">
    <property type="component" value="Unassembled WGS sequence"/>
</dbReference>
<organism evidence="1 2">
    <name type="scientific">Aspergillus clavatus (strain ATCC 1007 / CBS 513.65 / DSM 816 / NCTC 3887 / NRRL 1 / QM 1276 / 107)</name>
    <dbReference type="NCBI Taxonomy" id="344612"/>
    <lineage>
        <taxon>Eukaryota</taxon>
        <taxon>Fungi</taxon>
        <taxon>Dikarya</taxon>
        <taxon>Ascomycota</taxon>
        <taxon>Pezizomycotina</taxon>
        <taxon>Eurotiomycetes</taxon>
        <taxon>Eurotiomycetidae</taxon>
        <taxon>Eurotiales</taxon>
        <taxon>Aspergillaceae</taxon>
        <taxon>Aspergillus</taxon>
        <taxon>Aspergillus subgen. Fumigati</taxon>
    </lineage>
</organism>
<dbReference type="STRING" id="344612.A1CHQ1"/>
<sequence>MTSWSRNQIAPVSNLAQRKVYLQVGTADTTVGPNVMAQLQEQLAGFVDASNMTYIITKGAAHTFPTDFDGDGENPCGTASSPYISNRGYDGAGAARNDGALSGSALAFEQTGSYGAAGMDGTGYVDVPLACQAGTKCTLHVALHGVSAGPRQDWGQVCAEYRVFAVGGCERDDRPVSAGYGGYQDNTLHFI</sequence>
<dbReference type="SUPFAM" id="SSF53474">
    <property type="entry name" value="alpha/beta-Hydrolases"/>
    <property type="match status" value="1"/>
</dbReference>
<dbReference type="EMBL" id="DS027054">
    <property type="protein sequence ID" value="EAW10406.1"/>
    <property type="molecule type" value="Genomic_DNA"/>
</dbReference>
<dbReference type="HOGENOM" id="CLU_1421124_0_0_1"/>
<dbReference type="OrthoDB" id="6020543at2759"/>
<dbReference type="RefSeq" id="XP_001271832.1">
    <property type="nucleotide sequence ID" value="XM_001271831.1"/>
</dbReference>
<gene>
    <name evidence="1" type="ORF">ACLA_048780</name>
</gene>
<dbReference type="GeneID" id="4704130"/>
<dbReference type="eggNOG" id="ENOG502RYCJ">
    <property type="taxonomic scope" value="Eukaryota"/>
</dbReference>
<protein>
    <submittedName>
        <fullName evidence="1">Uncharacterized protein</fullName>
    </submittedName>
</protein>
<proteinExistence type="predicted"/>
<dbReference type="AlphaFoldDB" id="A1CHQ1"/>
<evidence type="ECO:0000313" key="2">
    <source>
        <dbReference type="Proteomes" id="UP000006701"/>
    </source>
</evidence>
<evidence type="ECO:0000313" key="1">
    <source>
        <dbReference type="EMBL" id="EAW10406.1"/>
    </source>
</evidence>
<dbReference type="KEGG" id="act:ACLA_048780"/>
<name>A1CHQ1_ASPCL</name>
<dbReference type="InterPro" id="IPR029058">
    <property type="entry name" value="AB_hydrolase_fold"/>
</dbReference>
<accession>A1CHQ1</accession>
<reference evidence="1 2" key="1">
    <citation type="journal article" date="2008" name="PLoS Genet.">
        <title>Genomic islands in the pathogenic filamentous fungus Aspergillus fumigatus.</title>
        <authorList>
            <person name="Fedorova N.D."/>
            <person name="Khaldi N."/>
            <person name="Joardar V.S."/>
            <person name="Maiti R."/>
            <person name="Amedeo P."/>
            <person name="Anderson M.J."/>
            <person name="Crabtree J."/>
            <person name="Silva J.C."/>
            <person name="Badger J.H."/>
            <person name="Albarraq A."/>
            <person name="Angiuoli S."/>
            <person name="Bussey H."/>
            <person name="Bowyer P."/>
            <person name="Cotty P.J."/>
            <person name="Dyer P.S."/>
            <person name="Egan A."/>
            <person name="Galens K."/>
            <person name="Fraser-Liggett C.M."/>
            <person name="Haas B.J."/>
            <person name="Inman J.M."/>
            <person name="Kent R."/>
            <person name="Lemieux S."/>
            <person name="Malavazi I."/>
            <person name="Orvis J."/>
            <person name="Roemer T."/>
            <person name="Ronning C.M."/>
            <person name="Sundaram J.P."/>
            <person name="Sutton G."/>
            <person name="Turner G."/>
            <person name="Venter J.C."/>
            <person name="White O.R."/>
            <person name="Whitty B.R."/>
            <person name="Youngman P."/>
            <person name="Wolfe K.H."/>
            <person name="Goldman G.H."/>
            <person name="Wortman J.R."/>
            <person name="Jiang B."/>
            <person name="Denning D.W."/>
            <person name="Nierman W.C."/>
        </authorList>
    </citation>
    <scope>NUCLEOTIDE SEQUENCE [LARGE SCALE GENOMIC DNA]</scope>
    <source>
        <strain evidence="2">ATCC 1007 / CBS 513.65 / DSM 816 / NCTC 3887 / NRRL 1</strain>
    </source>
</reference>
<dbReference type="VEuPathDB" id="FungiDB:ACLA_048780"/>